<proteinExistence type="predicted"/>
<protein>
    <submittedName>
        <fullName evidence="1">Uncharacterized protein</fullName>
    </submittedName>
</protein>
<gene>
    <name evidence="1" type="ORF">JDW19_13510</name>
</gene>
<evidence type="ECO:0000313" key="1">
    <source>
        <dbReference type="EMBL" id="MBM0634129.1"/>
    </source>
</evidence>
<name>A0A8I1J1W7_PAEPO</name>
<dbReference type="AlphaFoldDB" id="A0A8I1J1W7"/>
<accession>A0A8I1J1W7</accession>
<evidence type="ECO:0000313" key="2">
    <source>
        <dbReference type="Proteomes" id="UP000650605"/>
    </source>
</evidence>
<reference evidence="1" key="1">
    <citation type="submission" date="2020-12" db="EMBL/GenBank/DDBJ databases">
        <title>Paenibacillus polymyxa LMG 27872: a double-edged sword.</title>
        <authorList>
            <person name="Langendries S."/>
            <person name="Garcia Mendez S."/>
            <person name="Beirinckx S."/>
            <person name="Viaene T."/>
            <person name="Baeyen S."/>
            <person name="Goeminne G."/>
            <person name="Willems A."/>
            <person name="Debode J."/>
            <person name="Goormachtig S."/>
        </authorList>
    </citation>
    <scope>NUCLEOTIDE SEQUENCE</scope>
    <source>
        <strain evidence="1">LMG 27872</strain>
    </source>
</reference>
<sequence>MLSFPQSCIQAVIIQQLIMLSLPYGHSFVQYYNTVRVSYRFEAMSNSNDRSTLDKAVNSLLNILLIII</sequence>
<comment type="caution">
    <text evidence="1">The sequence shown here is derived from an EMBL/GenBank/DDBJ whole genome shotgun (WGS) entry which is preliminary data.</text>
</comment>
<dbReference type="Proteomes" id="UP000650605">
    <property type="component" value="Unassembled WGS sequence"/>
</dbReference>
<organism evidence="1 2">
    <name type="scientific">Paenibacillus polymyxa</name>
    <name type="common">Bacillus polymyxa</name>
    <dbReference type="NCBI Taxonomy" id="1406"/>
    <lineage>
        <taxon>Bacteria</taxon>
        <taxon>Bacillati</taxon>
        <taxon>Bacillota</taxon>
        <taxon>Bacilli</taxon>
        <taxon>Bacillales</taxon>
        <taxon>Paenibacillaceae</taxon>
        <taxon>Paenibacillus</taxon>
    </lineage>
</organism>
<dbReference type="EMBL" id="JAEHFQ010000006">
    <property type="protein sequence ID" value="MBM0634129.1"/>
    <property type="molecule type" value="Genomic_DNA"/>
</dbReference>